<reference evidence="3" key="1">
    <citation type="submission" date="2016-10" db="EMBL/GenBank/DDBJ databases">
        <authorList>
            <person name="Varghese N."/>
            <person name="Submissions S."/>
        </authorList>
    </citation>
    <scope>NUCLEOTIDE SEQUENCE [LARGE SCALE GENOMIC DNA]</scope>
    <source>
        <strain evidence="3">DSM 13078</strain>
    </source>
</reference>
<evidence type="ECO:0000313" key="3">
    <source>
        <dbReference type="Proteomes" id="UP000199161"/>
    </source>
</evidence>
<evidence type="ECO:0000313" key="2">
    <source>
        <dbReference type="EMBL" id="SFB99252.1"/>
    </source>
</evidence>
<gene>
    <name evidence="2" type="ORF">SAMN05444422_103396</name>
</gene>
<dbReference type="InterPro" id="IPR011008">
    <property type="entry name" value="Dimeric_a/b-barrel"/>
</dbReference>
<evidence type="ECO:0000256" key="1">
    <source>
        <dbReference type="SAM" id="MobiDB-lite"/>
    </source>
</evidence>
<dbReference type="PROSITE" id="PS51257">
    <property type="entry name" value="PROKAR_LIPOPROTEIN"/>
    <property type="match status" value="1"/>
</dbReference>
<protein>
    <recommendedName>
        <fullName evidence="4">Deferrochelatase/peroxidase EfeB</fullName>
    </recommendedName>
</protein>
<feature type="region of interest" description="Disordered" evidence="1">
    <location>
        <begin position="337"/>
        <end position="359"/>
    </location>
</feature>
<organism evidence="2 3">
    <name type="scientific">Natronobacterium haloterrestre</name>
    <name type="common">Halobiforma haloterrestris</name>
    <dbReference type="NCBI Taxonomy" id="148448"/>
    <lineage>
        <taxon>Archaea</taxon>
        <taxon>Methanobacteriati</taxon>
        <taxon>Methanobacteriota</taxon>
        <taxon>Stenosarchaea group</taxon>
        <taxon>Halobacteria</taxon>
        <taxon>Halobacteriales</taxon>
        <taxon>Natrialbaceae</taxon>
        <taxon>Natronobacterium</taxon>
    </lineage>
</organism>
<dbReference type="Pfam" id="PF24152">
    <property type="entry name" value="DUF7405"/>
    <property type="match status" value="1"/>
</dbReference>
<dbReference type="SUPFAM" id="SSF54909">
    <property type="entry name" value="Dimeric alpha+beta barrel"/>
    <property type="match status" value="1"/>
</dbReference>
<accession>A0A1I1FJT4</accession>
<dbReference type="EMBL" id="FOKW01000003">
    <property type="protein sequence ID" value="SFB99252.1"/>
    <property type="molecule type" value="Genomic_DNA"/>
</dbReference>
<sequence>MRAVTLPEDPSRREHLRALVAVGGTSALGACLDLGADGDGAGDPNAVSVPSGTDPDALPERQHAWNEALPTDEHGNVRPPEHHVLVALSLADGVDVPPSGDARETLEAALRTLERAYERSNEGLLFTLGYTPGYFDRFDEPLPDDLSLPEPGPLFPGGDPAVDAHDAVLHLASDEAAVVLEAEEALFGDRETVNGVPLEADATAVFDPLAERRRTGFVGAGLPAEHTDVPGVPDSIPAEAPFFMGFRSGFRRSQATEDRVTIESGPFAGGTTQQISTTALQLEAWFEQDNHFQRVSKLFSREHAAADLVGEYGEALEASNGLTAERIDSTAADAREHGVVGHAQKAARAREDGEPPLLRRDFNTVDGDRPGIHFLSLQRTIADFARVREAMVDEELDVPTANDGIRHYVFVDRRGNYLLPPRSLRALPPANPDGN</sequence>
<proteinExistence type="predicted"/>
<keyword evidence="3" id="KW-1185">Reference proteome</keyword>
<feature type="compositionally biased region" description="Basic and acidic residues" evidence="1">
    <location>
        <begin position="348"/>
        <end position="359"/>
    </location>
</feature>
<dbReference type="InterPro" id="IPR055828">
    <property type="entry name" value="DUF7405"/>
</dbReference>
<evidence type="ECO:0008006" key="4">
    <source>
        <dbReference type="Google" id="ProtNLM"/>
    </source>
</evidence>
<dbReference type="Proteomes" id="UP000199161">
    <property type="component" value="Unassembled WGS sequence"/>
</dbReference>
<name>A0A1I1FJT4_NATHA</name>
<dbReference type="AlphaFoldDB" id="A0A1I1FJT4"/>